<organism evidence="3 4">
    <name type="scientific">Cylicocyclus nassatus</name>
    <name type="common">Nematode worm</name>
    <dbReference type="NCBI Taxonomy" id="53992"/>
    <lineage>
        <taxon>Eukaryota</taxon>
        <taxon>Metazoa</taxon>
        <taxon>Ecdysozoa</taxon>
        <taxon>Nematoda</taxon>
        <taxon>Chromadorea</taxon>
        <taxon>Rhabditida</taxon>
        <taxon>Rhabditina</taxon>
        <taxon>Rhabditomorpha</taxon>
        <taxon>Strongyloidea</taxon>
        <taxon>Strongylidae</taxon>
        <taxon>Cylicocyclus</taxon>
    </lineage>
</organism>
<dbReference type="Gene3D" id="3.10.100.10">
    <property type="entry name" value="Mannose-Binding Protein A, subunit A"/>
    <property type="match status" value="1"/>
</dbReference>
<evidence type="ECO:0000313" key="4">
    <source>
        <dbReference type="Proteomes" id="UP001176961"/>
    </source>
</evidence>
<dbReference type="InterPro" id="IPR018378">
    <property type="entry name" value="C-type_lectin_CS"/>
</dbReference>
<gene>
    <name evidence="3" type="ORF">CYNAS_LOCUS11072</name>
</gene>
<dbReference type="InterPro" id="IPR016186">
    <property type="entry name" value="C-type_lectin-like/link_sf"/>
</dbReference>
<dbReference type="Proteomes" id="UP001176961">
    <property type="component" value="Unassembled WGS sequence"/>
</dbReference>
<sequence length="87" mass="9682">MLAGKADQILIGLMCRKTEASECEKYWLDGSEVSYENWKEGEPSSSRGNKDCTTITDGGEWISVDCREEHLFACVIRGSSCLQQSVN</sequence>
<evidence type="ECO:0000256" key="1">
    <source>
        <dbReference type="ARBA" id="ARBA00023157"/>
    </source>
</evidence>
<dbReference type="PROSITE" id="PS50041">
    <property type="entry name" value="C_TYPE_LECTIN_2"/>
    <property type="match status" value="1"/>
</dbReference>
<protein>
    <recommendedName>
        <fullName evidence="2">C-type lectin domain-containing protein</fullName>
    </recommendedName>
</protein>
<dbReference type="SUPFAM" id="SSF56436">
    <property type="entry name" value="C-type lectin-like"/>
    <property type="match status" value="1"/>
</dbReference>
<dbReference type="InterPro" id="IPR001304">
    <property type="entry name" value="C-type_lectin-like"/>
</dbReference>
<keyword evidence="1" id="KW-1015">Disulfide bond</keyword>
<proteinExistence type="predicted"/>
<dbReference type="Pfam" id="PF00059">
    <property type="entry name" value="Lectin_C"/>
    <property type="match status" value="1"/>
</dbReference>
<evidence type="ECO:0000313" key="3">
    <source>
        <dbReference type="EMBL" id="CAJ0599089.1"/>
    </source>
</evidence>
<dbReference type="PROSITE" id="PS00615">
    <property type="entry name" value="C_TYPE_LECTIN_1"/>
    <property type="match status" value="1"/>
</dbReference>
<comment type="caution">
    <text evidence="3">The sequence shown here is derived from an EMBL/GenBank/DDBJ whole genome shotgun (WGS) entry which is preliminary data.</text>
</comment>
<dbReference type="AlphaFoldDB" id="A0AA36M4Y3"/>
<dbReference type="InterPro" id="IPR016187">
    <property type="entry name" value="CTDL_fold"/>
</dbReference>
<evidence type="ECO:0000259" key="2">
    <source>
        <dbReference type="PROSITE" id="PS50041"/>
    </source>
</evidence>
<keyword evidence="4" id="KW-1185">Reference proteome</keyword>
<dbReference type="EMBL" id="CATQJL010000223">
    <property type="protein sequence ID" value="CAJ0599089.1"/>
    <property type="molecule type" value="Genomic_DNA"/>
</dbReference>
<accession>A0AA36M4Y3</accession>
<name>A0AA36M4Y3_CYLNA</name>
<feature type="domain" description="C-type lectin" evidence="2">
    <location>
        <begin position="1"/>
        <end position="75"/>
    </location>
</feature>
<reference evidence="3" key="1">
    <citation type="submission" date="2023-07" db="EMBL/GenBank/DDBJ databases">
        <authorList>
            <consortium name="CYATHOMIX"/>
        </authorList>
    </citation>
    <scope>NUCLEOTIDE SEQUENCE</scope>
    <source>
        <strain evidence="3">N/A</strain>
    </source>
</reference>